<evidence type="ECO:0000313" key="4">
    <source>
        <dbReference type="Proteomes" id="UP000002499"/>
    </source>
</evidence>
<gene>
    <name evidence="3" type="ORF">MAC_05065</name>
</gene>
<dbReference type="OMA" id="GQDCYDE"/>
<dbReference type="GO" id="GO:1990871">
    <property type="term" value="C:Vma12-Vma22 assembly complex"/>
    <property type="evidence" value="ECO:0007669"/>
    <property type="project" value="TreeGrafter"/>
</dbReference>
<sequence>MSSDRDKDQGHIDQLLERYLALLDEYTALRKQLSSLQSDVYHNIARANFSGERGLRYGQDHYDERMRASRRVGITNAENGLPRFTVTTISQEDSTLVEAEKNVQEEKLAEKAHDVSGDGQPVRSPGTGGEEGDKEETKSNETGDPLRWFGILTPMPLRAAQRHSIRAVEDVVPRLVSVNAEMQHVEIEVRRARKRRAKAAAAQSKGRAAEAATTLGQEVGAA</sequence>
<dbReference type="InterPro" id="IPR040357">
    <property type="entry name" value="Vma22/CCDC115"/>
</dbReference>
<dbReference type="InParanoid" id="E9E596"/>
<protein>
    <recommendedName>
        <fullName evidence="1">Vacuolar ATPase assembly protein VMA22</fullName>
    </recommendedName>
</protein>
<dbReference type="HOGENOM" id="CLU_057721_2_0_1"/>
<reference evidence="3 4" key="1">
    <citation type="journal article" date="2011" name="PLoS Genet.">
        <title>Genome sequencing and comparative transcriptomics of the model entomopathogenic fungi Metarhizium anisopliae and M. acridum.</title>
        <authorList>
            <person name="Gao Q."/>
            <person name="Jin K."/>
            <person name="Ying S.H."/>
            <person name="Zhang Y."/>
            <person name="Xiao G."/>
            <person name="Shang Y."/>
            <person name="Duan Z."/>
            <person name="Hu X."/>
            <person name="Xie X.Q."/>
            <person name="Zhou G."/>
            <person name="Peng G."/>
            <person name="Luo Z."/>
            <person name="Huang W."/>
            <person name="Wang B."/>
            <person name="Fang W."/>
            <person name="Wang S."/>
            <person name="Zhong Y."/>
            <person name="Ma L.J."/>
            <person name="St Leger R.J."/>
            <person name="Zhao G.P."/>
            <person name="Pei Y."/>
            <person name="Feng M.G."/>
            <person name="Xia Y."/>
            <person name="Wang C."/>
        </authorList>
    </citation>
    <scope>NUCLEOTIDE SEQUENCE [LARGE SCALE GENOMIC DNA]</scope>
    <source>
        <strain evidence="3 4">CQMa 102</strain>
    </source>
</reference>
<dbReference type="OrthoDB" id="408631at2759"/>
<evidence type="ECO:0000313" key="3">
    <source>
        <dbReference type="EMBL" id="EFY88971.1"/>
    </source>
</evidence>
<dbReference type="STRING" id="655827.E9E596"/>
<name>E9E596_METAQ</name>
<dbReference type="GO" id="GO:0070072">
    <property type="term" value="P:vacuolar proton-transporting V-type ATPase complex assembly"/>
    <property type="evidence" value="ECO:0007669"/>
    <property type="project" value="InterPro"/>
</dbReference>
<dbReference type="KEGG" id="maw:19249376"/>
<dbReference type="PANTHER" id="PTHR31996">
    <property type="entry name" value="COILED-COIL DOMAIN-CONTAINING PROTEIN 115"/>
    <property type="match status" value="1"/>
</dbReference>
<dbReference type="Proteomes" id="UP000002499">
    <property type="component" value="Unassembled WGS sequence"/>
</dbReference>
<feature type="compositionally biased region" description="Basic and acidic residues" evidence="2">
    <location>
        <begin position="100"/>
        <end position="116"/>
    </location>
</feature>
<feature type="region of interest" description="Disordered" evidence="2">
    <location>
        <begin position="100"/>
        <end position="147"/>
    </location>
</feature>
<evidence type="ECO:0000256" key="1">
    <source>
        <dbReference type="ARBA" id="ARBA00093634"/>
    </source>
</evidence>
<dbReference type="Pfam" id="PF21730">
    <property type="entry name" value="Vma22_CCDC115"/>
    <property type="match status" value="1"/>
</dbReference>
<dbReference type="PANTHER" id="PTHR31996:SF2">
    <property type="entry name" value="COILED-COIL DOMAIN-CONTAINING PROTEIN 115"/>
    <property type="match status" value="1"/>
</dbReference>
<dbReference type="EMBL" id="GL698505">
    <property type="protein sequence ID" value="EFY88971.1"/>
    <property type="molecule type" value="Genomic_DNA"/>
</dbReference>
<proteinExistence type="predicted"/>
<accession>E9E596</accession>
<dbReference type="GeneID" id="19249376"/>
<feature type="compositionally biased region" description="Low complexity" evidence="2">
    <location>
        <begin position="199"/>
        <end position="212"/>
    </location>
</feature>
<dbReference type="GO" id="GO:0051082">
    <property type="term" value="F:unfolded protein binding"/>
    <property type="evidence" value="ECO:0007669"/>
    <property type="project" value="TreeGrafter"/>
</dbReference>
<feature type="region of interest" description="Disordered" evidence="2">
    <location>
        <begin position="199"/>
        <end position="222"/>
    </location>
</feature>
<keyword evidence="4" id="KW-1185">Reference proteome</keyword>
<dbReference type="eggNOG" id="ENOG502S6WS">
    <property type="taxonomic scope" value="Eukaryota"/>
</dbReference>
<evidence type="ECO:0000256" key="2">
    <source>
        <dbReference type="SAM" id="MobiDB-lite"/>
    </source>
</evidence>
<organism evidence="4">
    <name type="scientific">Metarhizium acridum (strain CQMa 102)</name>
    <dbReference type="NCBI Taxonomy" id="655827"/>
    <lineage>
        <taxon>Eukaryota</taxon>
        <taxon>Fungi</taxon>
        <taxon>Dikarya</taxon>
        <taxon>Ascomycota</taxon>
        <taxon>Pezizomycotina</taxon>
        <taxon>Sordariomycetes</taxon>
        <taxon>Hypocreomycetidae</taxon>
        <taxon>Hypocreales</taxon>
        <taxon>Clavicipitaceae</taxon>
        <taxon>Metarhizium</taxon>
    </lineage>
</organism>
<dbReference type="AlphaFoldDB" id="E9E596"/>
<dbReference type="RefSeq" id="XP_007811405.1">
    <property type="nucleotide sequence ID" value="XM_007813214.1"/>
</dbReference>